<protein>
    <submittedName>
        <fullName evidence="1">Uncharacterized protein</fullName>
    </submittedName>
</protein>
<keyword evidence="2" id="KW-1185">Reference proteome</keyword>
<reference evidence="1 2" key="1">
    <citation type="submission" date="2020-08" db="EMBL/GenBank/DDBJ databases">
        <title>Genome sequence of Sphingomonas daechungensis KACC 18115T.</title>
        <authorList>
            <person name="Hyun D.-W."/>
            <person name="Bae J.-W."/>
        </authorList>
    </citation>
    <scope>NUCLEOTIDE SEQUENCE [LARGE SCALE GENOMIC DNA]</scope>
    <source>
        <strain evidence="1 2">KACC 18115</strain>
    </source>
</reference>
<name>A0ABX6T1S6_9SPHN</name>
<accession>A0ABX6T1S6</accession>
<evidence type="ECO:0000313" key="2">
    <source>
        <dbReference type="Proteomes" id="UP000516134"/>
    </source>
</evidence>
<organism evidence="1 2">
    <name type="scientific">Sphingomonas daechungensis</name>
    <dbReference type="NCBI Taxonomy" id="1176646"/>
    <lineage>
        <taxon>Bacteria</taxon>
        <taxon>Pseudomonadati</taxon>
        <taxon>Pseudomonadota</taxon>
        <taxon>Alphaproteobacteria</taxon>
        <taxon>Sphingomonadales</taxon>
        <taxon>Sphingomonadaceae</taxon>
        <taxon>Sphingomonas</taxon>
    </lineage>
</organism>
<sequence length="67" mass="7740">MEISLRRTSELTARLTLNSKVLNPDEEGDREKDQFERIISGLAKQLRSVLERKLGRYSVEIPVFPPL</sequence>
<gene>
    <name evidence="1" type="ORF">H9L15_02835</name>
</gene>
<dbReference type="Proteomes" id="UP000516134">
    <property type="component" value="Chromosome"/>
</dbReference>
<evidence type="ECO:0000313" key="1">
    <source>
        <dbReference type="EMBL" id="QNP43655.1"/>
    </source>
</evidence>
<dbReference type="RefSeq" id="WP_187715080.1">
    <property type="nucleotide sequence ID" value="NZ_CP060780.1"/>
</dbReference>
<dbReference type="EMBL" id="CP060780">
    <property type="protein sequence ID" value="QNP43655.1"/>
    <property type="molecule type" value="Genomic_DNA"/>
</dbReference>
<proteinExistence type="predicted"/>